<dbReference type="InterPro" id="IPR011990">
    <property type="entry name" value="TPR-like_helical_dom_sf"/>
</dbReference>
<feature type="repeat" description="PPR" evidence="6">
    <location>
        <begin position="4543"/>
        <end position="4577"/>
    </location>
</feature>
<dbReference type="InterPro" id="IPR018247">
    <property type="entry name" value="EF_Hand_1_Ca_BS"/>
</dbReference>
<dbReference type="SUPFAM" id="SSF48371">
    <property type="entry name" value="ARM repeat"/>
    <property type="match status" value="1"/>
</dbReference>
<dbReference type="InterPro" id="IPR000719">
    <property type="entry name" value="Prot_kinase_dom"/>
</dbReference>
<dbReference type="Proteomes" id="UP000186817">
    <property type="component" value="Unassembled WGS sequence"/>
</dbReference>
<feature type="compositionally biased region" description="Polar residues" evidence="7">
    <location>
        <begin position="2728"/>
        <end position="2739"/>
    </location>
</feature>
<feature type="region of interest" description="Disordered" evidence="7">
    <location>
        <begin position="3224"/>
        <end position="3308"/>
    </location>
</feature>
<feature type="repeat" description="PPR" evidence="6">
    <location>
        <begin position="4165"/>
        <end position="4199"/>
    </location>
</feature>
<evidence type="ECO:0000256" key="4">
    <source>
        <dbReference type="ARBA" id="ARBA00022737"/>
    </source>
</evidence>
<dbReference type="PROSITE" id="PS51375">
    <property type="entry name" value="PPR"/>
    <property type="match status" value="5"/>
</dbReference>
<dbReference type="Gene3D" id="3.40.1740.10">
    <property type="entry name" value="VC0467-like"/>
    <property type="match status" value="1"/>
</dbReference>
<dbReference type="PANTHER" id="PTHR47447">
    <property type="entry name" value="OS03G0856100 PROTEIN"/>
    <property type="match status" value="1"/>
</dbReference>
<feature type="region of interest" description="Disordered" evidence="7">
    <location>
        <begin position="4601"/>
        <end position="4624"/>
    </location>
</feature>
<feature type="repeat" description="PPR" evidence="6">
    <location>
        <begin position="4473"/>
        <end position="4507"/>
    </location>
</feature>
<feature type="domain" description="Protein kinase" evidence="8">
    <location>
        <begin position="2925"/>
        <end position="3217"/>
    </location>
</feature>
<dbReference type="Pfam" id="PF13812">
    <property type="entry name" value="PPR_3"/>
    <property type="match status" value="1"/>
</dbReference>
<dbReference type="EMBL" id="LSRX01000755">
    <property type="protein sequence ID" value="OLP89520.1"/>
    <property type="molecule type" value="Genomic_DNA"/>
</dbReference>
<dbReference type="InterPro" id="IPR008271">
    <property type="entry name" value="Ser/Thr_kinase_AS"/>
</dbReference>
<evidence type="ECO:0000256" key="6">
    <source>
        <dbReference type="PROSITE-ProRule" id="PRU00708"/>
    </source>
</evidence>
<dbReference type="Gene3D" id="1.25.10.10">
    <property type="entry name" value="Leucine-rich Repeat Variant"/>
    <property type="match status" value="1"/>
</dbReference>
<dbReference type="GO" id="GO:0004672">
    <property type="term" value="F:protein kinase activity"/>
    <property type="evidence" value="ECO:0007669"/>
    <property type="project" value="InterPro"/>
</dbReference>
<comment type="caution">
    <text evidence="9">The sequence shown here is derived from an EMBL/GenBank/DDBJ whole genome shotgun (WGS) entry which is preliminary data.</text>
</comment>
<dbReference type="PANTHER" id="PTHR47447:SF17">
    <property type="entry name" value="OS12G0638900 PROTEIN"/>
    <property type="match status" value="1"/>
</dbReference>
<evidence type="ECO:0000256" key="5">
    <source>
        <dbReference type="PROSITE-ProRule" id="PRU00259"/>
    </source>
</evidence>
<dbReference type="InterPro" id="IPR000225">
    <property type="entry name" value="Armadillo"/>
</dbReference>
<gene>
    <name evidence="9" type="primary">CPK24</name>
    <name evidence="9" type="ORF">AK812_SmicGene29006</name>
</gene>
<feature type="region of interest" description="Disordered" evidence="7">
    <location>
        <begin position="3450"/>
        <end position="3499"/>
    </location>
</feature>
<feature type="compositionally biased region" description="Polar residues" evidence="7">
    <location>
        <begin position="1677"/>
        <end position="1687"/>
    </location>
</feature>
<sequence length="4624" mass="509307">MTFGIKLSRSAAELGCSERTRAVGYSLDCAWQGREGVVLEMHLSICIEHEECRQRRRRAFELRGQTRSADVASVALKLTILSCGDCGTTQRKLRADSGAEDPATFTGRKRVREAVKALAADDETVTPVRVARKIAVQELPSMNPDSLRYYTREFRPPQGQARKATDRKQQPCIAEVSRSEWEALVSQHSDGTGLLQIVHTLPSGSFVGFLPPMLQELKERMESEWTLHGWPMDALRERMRTSEIHVMVSENHYRRSWRLTSVRRLRNVACFMEWVPSVRRLKRFSVSPAALSQEQRFRLREALELCCGEDCSAGFGQEEVRAICEVLDLVDEGEAYIAQMPTGSRVTLGGLEQALVTQEFFRMQQGRFFVALGLAEAEHLRGALHLIAGQSWLQDCCVALRCIQCKESVNESLLDFVGPVRESSELGFQLQAAEKLLRFLDSAEDFQAREVSVLLRSLQLTRTQDRLPWWLDVRACRRRAHRHWQRLAVSKIFLQTDEFEDWATKALLLRLRWTLAAQRLWPSDAFRFMDASNNGCLQRRDLSAGLESLGVRREGLHDARWAQQVANLFRWIAQEGREVLFLEDFRAALELHDTTLEGHQSFSAAASPASRASPASGSEAKETASTKPQRQEAATPPAPTSELSRKSAGEEDPVPPAPTKTAEDYPASPAASPLTRPRTPSCSPEGSVSRLSPDMCRQLSAGRFKHKWQKHSAFHPVWFANDMGAKPSLAIWAPIELVPRGKFLGVKRGSHAVKERLSFGHYVSMSPSPPVTELLEITDEQYSGFFAKHPRDELNRFLDTYFPHPIRFRQVWHLKESALKSVYIWAPVPPSPDFTACGMLCTTDDEAPALQEVRCLPRRTATAQAVQGCIGIQACTGAIRRPPHEGRMPRFTRLRTLCGLCAFILPVWAVLSFVPPCQLHSLRGASESSAPRRAMASDEVLPEADSLDWRQFRARLIERETSEVLLDGSDPSSAEHQDTWMHRSPLVEKGSVLVAKPGFWSLDCPCFHKAVILITEHGEDYDMGFVLNRPTTRVETFGRLEFTVWYGGPCQSLDHEESDQWKFCLHMRPDIPGAEPIAQGIYMSEPWAAAGYILESDGKATEEDFMLLVGHCGWGPGQLEAELAEGDTWLLAAADTKALLSSRTQKALRRKPFVLGRGLPLWRRLYRRLVLQQEVQEGRIIERKEGREEGRKTGTNGGRKKNDIVVSGERPGFIKLSQAAQPRIFRVSPLLMGQVLMFPIQVLHLMANLCKLGLMVMFWEGSSTGTGKGALIITILFVTQDLSFLIHHSITSAIDGTRHDKTEKGDAVMDQETQVLGDEEDGDDESPLASAGAAAFPEDDSARLEALQDAASAAEVQHLDRKHEDLSKAQADMFETKFARVELLYTDQNFTEREQVLFWVQNKKPSDGAMMLTNANGDETDCNSLPNTEVTQARHLAQKQHKLKLLESARLGDRAAIGHLRRSAMQSSADGSFIERLGGEDAACESVRTFYARKYTLPPADHPVSEVQQEALQRKHSSAEASPITDEEIAAAVACTKTSTSSGLDSVCYAAIRTFHSKDSQGKLRTFFDKILKGSIDVPRDWVTGKICLIPKAIEAISAAQATLRTCQIQNLHVKLSRFGRCAKRLRLNLDKCSVLDQEDGTTPAVWGRRAVKVTCEIHKSARWGELPPPPAPVAPGSSTAMPSDNEGQMPWYMNEWATQIMTQLLTIALTLFVIAAVRFWNRWTQKSVPTAGSGLPAPTTTPTTAGAQAGGSDDGPTKEKPDKKSIDPVSPAKNKPVDAAPPKPMDAKDGQGTDSSQPAPASTDDSGAKKSPATGETLQVTPKVLHAEIKTVRECLQQFSERVLSLLDGAEGLGGKTDQTIKESESIKREILTVLKYLAASDKDVKDVNNRLTAIEAMLGQLNGRVQTIGTNFDSMAKTQESLLKDLQKHLTAIGGAAKSYSADTQLLIGVKHDNLEHGIKEVLKQMKNMDYESHSSVTRQFTELSKQTDGLGQELLAALHLVQSEQACHKDNIWQVAQVLADAVDQVRTIRDYCERPVPVAMQSGGAMPGSSAPPPPMAPPSYEPAVPGGRQHIHLQTALPVSRAQSSSPQVTVDMGDGRSQEFFEKEEALGADEQPLMSPMTALTRLGSPRLQVETMFRKLKPSPSEVIDLSDLESPPKLNLPEFEAKCNTLATTGPAPSHADLLELMPPCLLSANTGERIQWGRTAENTWGFPVPDPHDISQYLFETLHVIEICSESESGPVDVRYGDEALLRFVQDELDAAPQPPTTRRRKEKSDFFRDFLGRGPDSEDGNTKSIAKQVLSLMASARAPEVAENGCEALRNLVVDEETRSLVSGLGAIDMVMDVMRSHSDSSGVQGHCAGTLTHLAAGSAEREAIFHRRGPELVVKAMRKHRDVPLVQWKGCAVLANLAASTAEQIRVATAGAARAVVQGMANHEDERLVQDYCIGALYNLARVNANMNELARAGSAKVVRTALLKHPDAPTVRKEREKAVLRFADIFAVVTFSNLATADRRVWAERIPARAAQVWSAVGEEGLAASAWLPGGEITGFLQLSTGAAVEVMPEMQRMQPRHKKFYVSLISGTWMARSSTASDAALHLPGLSTANAVPLKSQSTSPSKSKDQRSKDRSQSKDRPGTSQTQTSSGPSRHSSLRSSGLDTSRRSPRLKLTCPVKLPSLATSGGRDFSPRPPPVSRQGSLKESQSRQTSDPPPPKPRAATLGAESSPEHSNSLLSTESGEMSPETFTCGVPRLSEAGTAPRGSTAIAESDASSCESVDMSLECISDSDLLDADGSQGYQGPPMTAVATEPIQVTQVQHAVEGYSSYSKAAPSAPPSQGSLCLPKASMDLSHQRSRTWGSIPPPSAGRLTVPSKESPLKRRSMRRLQTMPAGTANDDDVCNEFVAPAIESRPIEHLEDRKIYDVYYWEEVIQEDGDGGKVVYCRKKDDEVGSEFNKVMKIKSKLKLQKEGFATQYRQVILKMLSLPPHPGVMPIEEALEDDAFYYVVSPRATSSFFAGLLVEFQDGVVPEAALRSLLKDILEALDHLHSHRVLHRDIKPDNMVLQAYTDEATGETKRRVVLIDFDHADPDFTYSNDEDRIYGTRRFNAPESYLCCFSKQTDLYSVGAVFYMMMTGKMPYDDEIFEGIGKPVAPPGSRIPSPRIAWQETFQRLKQAEVDWECDPWPSQPVSKDLCKQLLSFSPAMRPRDARAALAHPWLEGSSAQIKAQGAYSDSKDDPPIASSRGGYEGGVTQARAFHDRTGPRARGPTLQTSWNDREEQQAKAAAPAGAASSAPSDNRESWNDKLRPEDPVCQGGLHWLYDPEAMNKWIARAVERGYKDTQTGELLNQEDEESYEQCRQRLNDRYRLGEQADRLLHIVDRYMPKIADERSGQIGGGSARLPAVKDTPPDWGDDDNLDSSPADKPYEEHASTRTTQRCELFIRAISSGNPWYSLEREPGETPHKKEDLEQPSGSKSRGTATAQTEPTTSEGGHVTPNVGEPSAAVKEKVDWDGREDHAVVTLPYLDDEWKDIEGKASSTKRRGKLQALERWWKMCGTSGHPRRLLRQCFRTWGMSETSSPSQPPPSIWGEPADEAGDKDRSLDHDEFFKQVMEELKSQGETGGKQPQVMEELKSQGKQLRTEEELVEIELDSDTRIRPAAPVAKTAGTDYGLNFKKKLEEVKRVSGTLVKVAPEPLAAKLRRVGDVVANLHMPFEAFKEAVASLQDVGALAAKEIVKIVSTSMLSRLRVLLKLKQAHSPRNLLALGVAPFAAVAMAVFWRTDVQGSMPGAAEPGAGLVLPALGSMATEPGTGVSSLIVRQMGSDRHRLDVIGLNKAISACQRGRSWQAGLALLVATPVLPDAISYNTAASAANRGEWQVGQLLLKEMADGTLQRDLISYNSSLAGCLRGSRWIAALDCLPDLAQQALLPDVVSATLISDTLRSSLQWRRGISCLESLSTARVRQDVICLSSTIGVVGESSQWAAVNAAVRSMSQRSLSADEFTLTCSMRSFQRSSVWSWTLDILRTMVLGELRPDAVAMACAGAPLWFEQLAVLSCMEAQAIHPDAPALTSCLRLCGPQGWPVAMKLLRRRKSLVDQICLGAVLASLAKSSQWQLAVDLLLQFPVYQLQPDEVSFNSAMEACEKASQWPTALALLCEMEQTEVLAGAITFSSAIKACSNCSLWQHGVRLLALMKERELPPDTICFNSALSSRGARVDSAPLHKELDSMFWPQSLNMLTAMATGRALPDTVSFSTAILHCDQAGAWNCALALLIPAHRLRVTPDLRAAEAWRWSLQLAPVLPLASGRSWQAALDMYHRSGSSLVLRGADPEFTWNMALELLCTLPAARAAVGEGSMAVLGSLERSHWQSALQMRTGEAISMEPSVPWAAALGLLEGLRANRVHPTEYSFNAAISACETFAHWQLASQLLARMPVFVVTPGTISFNATISVCEKAWRWEHALHLLLQMEEIQAVRDVITYSAAISACAQGAEWRPSLALLAEMECQEVMPTVFTHNALITVCGRAGQWELALWFLHRQLLDHMQPEVISYNAAISACQKAAEWAKGLHLLARMPAHELEPNEINVNQAFAMKRPRSLFDKAQQSTRDMSLRSLSRAKTFSRRSPCSK</sequence>
<feature type="region of interest" description="Disordered" evidence="7">
    <location>
        <begin position="3388"/>
        <end position="3433"/>
    </location>
</feature>
<keyword evidence="4" id="KW-0677">Repeat</keyword>
<dbReference type="Gene3D" id="1.25.40.10">
    <property type="entry name" value="Tetratricopeptide repeat domain"/>
    <property type="match status" value="4"/>
</dbReference>
<dbReference type="InterPro" id="IPR003774">
    <property type="entry name" value="AlgH-like"/>
</dbReference>
<accession>A0A1Q9D2W4</accession>
<dbReference type="PROSITE" id="PS50011">
    <property type="entry name" value="PROTEIN_KINASE_DOM"/>
    <property type="match status" value="1"/>
</dbReference>
<evidence type="ECO:0000256" key="1">
    <source>
        <dbReference type="ARBA" id="ARBA00004161"/>
    </source>
</evidence>
<feature type="region of interest" description="Disordered" evidence="7">
    <location>
        <begin position="2046"/>
        <end position="2071"/>
    </location>
</feature>
<evidence type="ECO:0000313" key="10">
    <source>
        <dbReference type="Proteomes" id="UP000186817"/>
    </source>
</evidence>
<dbReference type="InterPro" id="IPR002885">
    <property type="entry name" value="PPR_rpt"/>
</dbReference>
<evidence type="ECO:0000313" key="9">
    <source>
        <dbReference type="EMBL" id="OLP89520.1"/>
    </source>
</evidence>
<feature type="compositionally biased region" description="Basic and acidic residues" evidence="7">
    <location>
        <begin position="2621"/>
        <end position="2637"/>
    </location>
</feature>
<evidence type="ECO:0000256" key="3">
    <source>
        <dbReference type="ARBA" id="ARBA00020768"/>
    </source>
</evidence>
<reference evidence="9 10" key="1">
    <citation type="submission" date="2016-02" db="EMBL/GenBank/DDBJ databases">
        <title>Genome analysis of coral dinoflagellate symbionts highlights evolutionary adaptations to a symbiotic lifestyle.</title>
        <authorList>
            <person name="Aranda M."/>
            <person name="Li Y."/>
            <person name="Liew Y.J."/>
            <person name="Baumgarten S."/>
            <person name="Simakov O."/>
            <person name="Wilson M."/>
            <person name="Piel J."/>
            <person name="Ashoor H."/>
            <person name="Bougouffa S."/>
            <person name="Bajic V.B."/>
            <person name="Ryu T."/>
            <person name="Ravasi T."/>
            <person name="Bayer T."/>
            <person name="Micklem G."/>
            <person name="Kim H."/>
            <person name="Bhak J."/>
            <person name="Lajeunesse T.C."/>
            <person name="Voolstra C.R."/>
        </authorList>
    </citation>
    <scope>NUCLEOTIDE SEQUENCE [LARGE SCALE GENOMIC DNA]</scope>
    <source>
        <strain evidence="9 10">CCMP2467</strain>
    </source>
</reference>
<dbReference type="GO" id="GO:0005524">
    <property type="term" value="F:ATP binding"/>
    <property type="evidence" value="ECO:0007669"/>
    <property type="project" value="InterPro"/>
</dbReference>
<dbReference type="InterPro" id="IPR011009">
    <property type="entry name" value="Kinase-like_dom_sf"/>
</dbReference>
<dbReference type="PROSITE" id="PS00018">
    <property type="entry name" value="EF_HAND_1"/>
    <property type="match status" value="1"/>
</dbReference>
<feature type="compositionally biased region" description="Basic and acidic residues" evidence="7">
    <location>
        <begin position="3453"/>
        <end position="3467"/>
    </location>
</feature>
<dbReference type="PROSITE" id="PS00108">
    <property type="entry name" value="PROTEIN_KINASE_ST"/>
    <property type="match status" value="1"/>
</dbReference>
<dbReference type="Pfam" id="PF02622">
    <property type="entry name" value="DUF179"/>
    <property type="match status" value="1"/>
</dbReference>
<dbReference type="SMART" id="SM00220">
    <property type="entry name" value="S_TKc"/>
    <property type="match status" value="1"/>
</dbReference>
<feature type="compositionally biased region" description="Polar residues" evidence="7">
    <location>
        <begin position="1793"/>
        <end position="1806"/>
    </location>
</feature>
<keyword evidence="9" id="KW-0808">Transferase</keyword>
<feature type="region of interest" description="Disordered" evidence="7">
    <location>
        <begin position="1667"/>
        <end position="1687"/>
    </location>
</feature>
<feature type="compositionally biased region" description="Polar residues" evidence="7">
    <location>
        <begin position="3470"/>
        <end position="3489"/>
    </location>
</feature>
<protein>
    <recommendedName>
        <fullName evidence="3">Protein unc-45 homolog B</fullName>
    </recommendedName>
</protein>
<feature type="repeat" description="PPR" evidence="6">
    <location>
        <begin position="4508"/>
        <end position="4542"/>
    </location>
</feature>
<keyword evidence="9" id="KW-0418">Kinase</keyword>
<feature type="region of interest" description="Disordered" evidence="7">
    <location>
        <begin position="3573"/>
        <end position="3599"/>
    </location>
</feature>
<name>A0A1Q9D2W4_SYMMI</name>
<feature type="compositionally biased region" description="Basic and acidic residues" evidence="7">
    <location>
        <begin position="2277"/>
        <end position="2286"/>
    </location>
</feature>
<dbReference type="Pfam" id="PF00069">
    <property type="entry name" value="Pkinase"/>
    <property type="match status" value="1"/>
</dbReference>
<feature type="region of interest" description="Disordered" evidence="7">
    <location>
        <begin position="2263"/>
        <end position="2297"/>
    </location>
</feature>
<feature type="region of interest" description="Disordered" evidence="7">
    <location>
        <begin position="600"/>
        <end position="692"/>
    </location>
</feature>
<evidence type="ECO:0000256" key="7">
    <source>
        <dbReference type="SAM" id="MobiDB-lite"/>
    </source>
</evidence>
<feature type="region of interest" description="Disordered" evidence="7">
    <location>
        <begin position="3615"/>
        <end position="3635"/>
    </location>
</feature>
<feature type="compositionally biased region" description="Low complexity" evidence="7">
    <location>
        <begin position="3281"/>
        <end position="3295"/>
    </location>
</feature>
<feature type="compositionally biased region" description="Basic and acidic residues" evidence="7">
    <location>
        <begin position="1756"/>
        <end position="1767"/>
    </location>
</feature>
<dbReference type="SUPFAM" id="SSF143456">
    <property type="entry name" value="VC0467-like"/>
    <property type="match status" value="1"/>
</dbReference>
<feature type="compositionally biased region" description="Basic and acidic residues" evidence="7">
    <location>
        <begin position="3296"/>
        <end position="3308"/>
    </location>
</feature>
<evidence type="ECO:0000256" key="2">
    <source>
        <dbReference type="ARBA" id="ARBA00004216"/>
    </source>
</evidence>
<feature type="repeat" description="ARM" evidence="5">
    <location>
        <begin position="2341"/>
        <end position="2385"/>
    </location>
</feature>
<dbReference type="Gene3D" id="1.10.510.10">
    <property type="entry name" value="Transferase(Phosphotransferase) domain 1"/>
    <property type="match status" value="1"/>
</dbReference>
<dbReference type="Pfam" id="PF01535">
    <property type="entry name" value="PPR"/>
    <property type="match status" value="1"/>
</dbReference>
<feature type="compositionally biased region" description="Polar residues" evidence="7">
    <location>
        <begin position="678"/>
        <end position="690"/>
    </location>
</feature>
<feature type="region of interest" description="Disordered" evidence="7">
    <location>
        <begin position="2852"/>
        <end position="2881"/>
    </location>
</feature>
<dbReference type="InterPro" id="IPR016024">
    <property type="entry name" value="ARM-type_fold"/>
</dbReference>
<feature type="region of interest" description="Disordered" evidence="7">
    <location>
        <begin position="1728"/>
        <end position="1820"/>
    </location>
</feature>
<comment type="subcellular location">
    <subcellularLocation>
        <location evidence="1">Cytoplasm</location>
        <location evidence="1">Myofibril</location>
        <location evidence="1">Sarcomere</location>
        <location evidence="1">A band</location>
    </subcellularLocation>
    <subcellularLocation>
        <location evidence="2">Cytoplasm</location>
        <location evidence="2">Myofibril</location>
        <location evidence="2">Sarcomere</location>
        <location evidence="2">Z line</location>
    </subcellularLocation>
</comment>
<feature type="compositionally biased region" description="Low complexity" evidence="7">
    <location>
        <begin position="1730"/>
        <end position="1748"/>
    </location>
</feature>
<feature type="repeat" description="PPR" evidence="6">
    <location>
        <begin position="4130"/>
        <end position="4164"/>
    </location>
</feature>
<feature type="region of interest" description="Disordered" evidence="7">
    <location>
        <begin position="2609"/>
        <end position="2772"/>
    </location>
</feature>
<evidence type="ECO:0000259" key="8">
    <source>
        <dbReference type="PROSITE" id="PS50011"/>
    </source>
</evidence>
<dbReference type="InterPro" id="IPR011989">
    <property type="entry name" value="ARM-like"/>
</dbReference>
<dbReference type="PROSITE" id="PS50176">
    <property type="entry name" value="ARM_REPEAT"/>
    <property type="match status" value="1"/>
</dbReference>
<feature type="compositionally biased region" description="Low complexity" evidence="7">
    <location>
        <begin position="601"/>
        <end position="618"/>
    </location>
</feature>
<dbReference type="SUPFAM" id="SSF56112">
    <property type="entry name" value="Protein kinase-like (PK-like)"/>
    <property type="match status" value="1"/>
</dbReference>
<proteinExistence type="predicted"/>
<organism evidence="9 10">
    <name type="scientific">Symbiodinium microadriaticum</name>
    <name type="common">Dinoflagellate</name>
    <name type="synonym">Zooxanthella microadriatica</name>
    <dbReference type="NCBI Taxonomy" id="2951"/>
    <lineage>
        <taxon>Eukaryota</taxon>
        <taxon>Sar</taxon>
        <taxon>Alveolata</taxon>
        <taxon>Dinophyceae</taxon>
        <taxon>Suessiales</taxon>
        <taxon>Symbiodiniaceae</taxon>
        <taxon>Symbiodinium</taxon>
    </lineage>
</organism>
<feature type="compositionally biased region" description="Polar residues" evidence="7">
    <location>
        <begin position="2696"/>
        <end position="2709"/>
    </location>
</feature>
<feature type="compositionally biased region" description="Pro residues" evidence="7">
    <location>
        <begin position="2054"/>
        <end position="2065"/>
    </location>
</feature>
<keyword evidence="10" id="KW-1185">Reference proteome</keyword>
<feature type="compositionally biased region" description="Low complexity" evidence="7">
    <location>
        <begin position="2638"/>
        <end position="2659"/>
    </location>
</feature>
<dbReference type="OrthoDB" id="445567at2759"/>